<dbReference type="EMBL" id="SHKI01000004">
    <property type="protein sequence ID" value="RZT66112.1"/>
    <property type="molecule type" value="Genomic_DNA"/>
</dbReference>
<dbReference type="InterPro" id="IPR011852">
    <property type="entry name" value="TRAP_TAXI"/>
</dbReference>
<evidence type="ECO:0000313" key="3">
    <source>
        <dbReference type="Proteomes" id="UP000291832"/>
    </source>
</evidence>
<feature type="signal peptide" evidence="1">
    <location>
        <begin position="1"/>
        <end position="28"/>
    </location>
</feature>
<feature type="chain" id="PRO_5039173558" description="TRAP transporter TAXI family solute receptor" evidence="1">
    <location>
        <begin position="29"/>
        <end position="345"/>
    </location>
</feature>
<keyword evidence="3" id="KW-1185">Reference proteome</keyword>
<comment type="caution">
    <text evidence="2">The sequence shown here is derived from an EMBL/GenBank/DDBJ whole genome shotgun (WGS) entry which is preliminary data.</text>
</comment>
<accession>A0A4Q7U175</accession>
<dbReference type="Proteomes" id="UP000291832">
    <property type="component" value="Unassembled WGS sequence"/>
</dbReference>
<evidence type="ECO:0008006" key="4">
    <source>
        <dbReference type="Google" id="ProtNLM"/>
    </source>
</evidence>
<dbReference type="PANTHER" id="PTHR42941">
    <property type="entry name" value="SLL1037 PROTEIN"/>
    <property type="match status" value="1"/>
</dbReference>
<dbReference type="OrthoDB" id="5582316at2"/>
<name>A0A4Q7U175_9MICO</name>
<reference evidence="2 3" key="1">
    <citation type="journal article" date="2015" name="Stand. Genomic Sci.">
        <title>Genomic Encyclopedia of Bacterial and Archaeal Type Strains, Phase III: the genomes of soil and plant-associated and newly described type strains.</title>
        <authorList>
            <person name="Whitman W.B."/>
            <person name="Woyke T."/>
            <person name="Klenk H.P."/>
            <person name="Zhou Y."/>
            <person name="Lilburn T.G."/>
            <person name="Beck B.J."/>
            <person name="De Vos P."/>
            <person name="Vandamme P."/>
            <person name="Eisen J.A."/>
            <person name="Garrity G."/>
            <person name="Hugenholtz P."/>
            <person name="Kyrpides N.C."/>
        </authorList>
    </citation>
    <scope>NUCLEOTIDE SEQUENCE [LARGE SCALE GENOMIC DNA]</scope>
    <source>
        <strain evidence="2 3">RF6</strain>
    </source>
</reference>
<keyword evidence="1" id="KW-0732">Signal</keyword>
<evidence type="ECO:0000256" key="1">
    <source>
        <dbReference type="SAM" id="SignalP"/>
    </source>
</evidence>
<protein>
    <recommendedName>
        <fullName evidence="4">TRAP transporter TAXI family solute receptor</fullName>
    </recommendedName>
</protein>
<dbReference type="CDD" id="cd13569">
    <property type="entry name" value="PBP2_TAXI_TRAP_like_1"/>
    <property type="match status" value="1"/>
</dbReference>
<proteinExistence type="predicted"/>
<dbReference type="Gene3D" id="3.40.190.10">
    <property type="entry name" value="Periplasmic binding protein-like II"/>
    <property type="match status" value="2"/>
</dbReference>
<dbReference type="AlphaFoldDB" id="A0A4Q7U175"/>
<organism evidence="2 3">
    <name type="scientific">Leucobacter luti</name>
    <dbReference type="NCBI Taxonomy" id="340320"/>
    <lineage>
        <taxon>Bacteria</taxon>
        <taxon>Bacillati</taxon>
        <taxon>Actinomycetota</taxon>
        <taxon>Actinomycetes</taxon>
        <taxon>Micrococcales</taxon>
        <taxon>Microbacteriaceae</taxon>
        <taxon>Leucobacter</taxon>
    </lineage>
</organism>
<dbReference type="NCBIfam" id="TIGR02122">
    <property type="entry name" value="TRAP_TAXI"/>
    <property type="match status" value="1"/>
</dbReference>
<gene>
    <name evidence="2" type="ORF">EV139_1538</name>
</gene>
<dbReference type="RefSeq" id="WP_130453731.1">
    <property type="nucleotide sequence ID" value="NZ_QYAG01000001.1"/>
</dbReference>
<dbReference type="SUPFAM" id="SSF53850">
    <property type="entry name" value="Periplasmic binding protein-like II"/>
    <property type="match status" value="1"/>
</dbReference>
<sequence length="345" mass="35862">MHTTTLTPRRRRAALAVASLAIAALALTACGGQVQRGGDTDSAAGTPAAGSCEAPEQKLAVATGNSTGVYYVLGGAITNLLSAETPLRATAAETGASVQNVEQLVNGDYDVAFSLADTAADAVAGRGVFDGEQPIEALGVIHSNYTQVIVRKGANISSLEDMRGKTVSTGSPKSGTEVIALRLLESAGLDSKTDVSAQRLDLSTSVDGLVNGTLDAIFWSGGLPTPNITELFTTNADTVEFIDITPVLDTMQKMNPVYTRGEIPADTYGLDDDVPTIVVANMLLVRDDFNDETACAIVRTVWSNEEALAEVHSAAEELDPETALETDPVPLNAGAKRALEELVAG</sequence>
<evidence type="ECO:0000313" key="2">
    <source>
        <dbReference type="EMBL" id="RZT66112.1"/>
    </source>
</evidence>
<dbReference type="PANTHER" id="PTHR42941:SF1">
    <property type="entry name" value="SLL1037 PROTEIN"/>
    <property type="match status" value="1"/>
</dbReference>
<dbReference type="Pfam" id="PF16868">
    <property type="entry name" value="NMT1_3"/>
    <property type="match status" value="1"/>
</dbReference>